<protein>
    <submittedName>
        <fullName evidence="1">Uncharacterized protein</fullName>
    </submittedName>
</protein>
<accession>A0A377Q4D2</accession>
<dbReference type="EMBL" id="SMBT01000009">
    <property type="protein sequence ID" value="TCU84618.1"/>
    <property type="molecule type" value="Genomic_DNA"/>
</dbReference>
<evidence type="ECO:0000313" key="4">
    <source>
        <dbReference type="Proteomes" id="UP000295794"/>
    </source>
</evidence>
<evidence type="ECO:0000313" key="3">
    <source>
        <dbReference type="Proteomes" id="UP000255108"/>
    </source>
</evidence>
<keyword evidence="4" id="KW-1185">Reference proteome</keyword>
<evidence type="ECO:0000313" key="1">
    <source>
        <dbReference type="EMBL" id="STQ90084.1"/>
    </source>
</evidence>
<proteinExistence type="predicted"/>
<dbReference type="AlphaFoldDB" id="A0A377Q4D2"/>
<dbReference type="Proteomes" id="UP000255108">
    <property type="component" value="Unassembled WGS sequence"/>
</dbReference>
<dbReference type="EMBL" id="UGHR01000001">
    <property type="protein sequence ID" value="STQ90084.1"/>
    <property type="molecule type" value="Genomic_DNA"/>
</dbReference>
<reference evidence="2 4" key="2">
    <citation type="submission" date="2019-03" db="EMBL/GenBank/DDBJ databases">
        <title>Genomic Encyclopedia of Type Strains, Phase IV (KMG-IV): sequencing the most valuable type-strain genomes for metagenomic binning, comparative biology and taxonomic classification.</title>
        <authorList>
            <person name="Goeker M."/>
        </authorList>
    </citation>
    <scope>NUCLEOTIDE SEQUENCE [LARGE SCALE GENOMIC DNA]</scope>
    <source>
        <strain evidence="2 4">DSM 3764</strain>
    </source>
</reference>
<reference evidence="1 3" key="1">
    <citation type="submission" date="2018-06" db="EMBL/GenBank/DDBJ databases">
        <authorList>
            <consortium name="Pathogen Informatics"/>
            <person name="Doyle S."/>
        </authorList>
    </citation>
    <scope>NUCLEOTIDE SEQUENCE [LARGE SCALE GENOMIC DNA]</scope>
    <source>
        <strain evidence="1 3">NCTC11159</strain>
    </source>
</reference>
<dbReference type="Proteomes" id="UP000295794">
    <property type="component" value="Unassembled WGS sequence"/>
</dbReference>
<name>A0A377Q4D2_9NEIS</name>
<gene>
    <name evidence="2" type="ORF">EV682_109143</name>
    <name evidence="1" type="ORF">NCTC11159_01142</name>
</gene>
<evidence type="ECO:0000313" key="2">
    <source>
        <dbReference type="EMBL" id="TCU84618.1"/>
    </source>
</evidence>
<organism evidence="1 3">
    <name type="scientific">Iodobacter fluviatilis</name>
    <dbReference type="NCBI Taxonomy" id="537"/>
    <lineage>
        <taxon>Bacteria</taxon>
        <taxon>Pseudomonadati</taxon>
        <taxon>Pseudomonadota</taxon>
        <taxon>Betaproteobacteria</taxon>
        <taxon>Neisseriales</taxon>
        <taxon>Chitinibacteraceae</taxon>
        <taxon>Iodobacter</taxon>
    </lineage>
</organism>
<sequence>MKGLFQNVRTILRMQSRRPKERLLSLPLVLENQGLQQIIQVPINEFPLYLPMPIFPPPGILVGTSLSLPLSADVNFIHVAGPSFEEVSLRYGGCFVGSQLSFYPGYFARTIAKIAYCAAVYTLGIAPFKGSPIRRVILGEDLSIGHWVGAWTGDPANEAKGLHAMQVRMEDSNVHVILRLFAQFNTPEYHVVLQPTAGYFIQPKKFPWR</sequence>